<evidence type="ECO:0000256" key="8">
    <source>
        <dbReference type="ARBA" id="ARBA00023180"/>
    </source>
</evidence>
<organism evidence="14 15">
    <name type="scientific">Caligus rogercresseyi</name>
    <name type="common">Sea louse</name>
    <dbReference type="NCBI Taxonomy" id="217165"/>
    <lineage>
        <taxon>Eukaryota</taxon>
        <taxon>Metazoa</taxon>
        <taxon>Ecdysozoa</taxon>
        <taxon>Arthropoda</taxon>
        <taxon>Crustacea</taxon>
        <taxon>Multicrustacea</taxon>
        <taxon>Hexanauplia</taxon>
        <taxon>Copepoda</taxon>
        <taxon>Siphonostomatoida</taxon>
        <taxon>Caligidae</taxon>
        <taxon>Caligus</taxon>
    </lineage>
</organism>
<evidence type="ECO:0000313" key="14">
    <source>
        <dbReference type="EMBL" id="QQP53857.1"/>
    </source>
</evidence>
<gene>
    <name evidence="14" type="ORF">FKW44_006486</name>
</gene>
<keyword evidence="9 10" id="KW-0413">Isomerase</keyword>
<evidence type="ECO:0000256" key="10">
    <source>
        <dbReference type="PROSITE-ProRule" id="PRU00277"/>
    </source>
</evidence>
<evidence type="ECO:0000256" key="4">
    <source>
        <dbReference type="ARBA" id="ARBA00022737"/>
    </source>
</evidence>
<feature type="transmembrane region" description="Helical" evidence="11">
    <location>
        <begin position="111"/>
        <end position="132"/>
    </location>
</feature>
<dbReference type="EC" id="5.2.1.8" evidence="2 10"/>
<feature type="domain" description="EF-hand" evidence="13">
    <location>
        <begin position="165"/>
        <end position="193"/>
    </location>
</feature>
<protein>
    <recommendedName>
        <fullName evidence="2 10">peptidylprolyl isomerase</fullName>
        <ecNumber evidence="2 10">5.2.1.8</ecNumber>
    </recommendedName>
</protein>
<evidence type="ECO:0000256" key="7">
    <source>
        <dbReference type="ARBA" id="ARBA00023110"/>
    </source>
</evidence>
<comment type="catalytic activity">
    <reaction evidence="1 10">
        <text>[protein]-peptidylproline (omega=180) = [protein]-peptidylproline (omega=0)</text>
        <dbReference type="Rhea" id="RHEA:16237"/>
        <dbReference type="Rhea" id="RHEA-COMP:10747"/>
        <dbReference type="Rhea" id="RHEA-COMP:10748"/>
        <dbReference type="ChEBI" id="CHEBI:83833"/>
        <dbReference type="ChEBI" id="CHEBI:83834"/>
        <dbReference type="EC" id="5.2.1.8"/>
    </reaction>
</comment>
<evidence type="ECO:0000256" key="1">
    <source>
        <dbReference type="ARBA" id="ARBA00000971"/>
    </source>
</evidence>
<evidence type="ECO:0000256" key="9">
    <source>
        <dbReference type="ARBA" id="ARBA00023235"/>
    </source>
</evidence>
<proteinExistence type="predicted"/>
<dbReference type="EMBL" id="CP045893">
    <property type="protein sequence ID" value="QQP53857.1"/>
    <property type="molecule type" value="Genomic_DNA"/>
</dbReference>
<evidence type="ECO:0000256" key="3">
    <source>
        <dbReference type="ARBA" id="ARBA00022729"/>
    </source>
</evidence>
<dbReference type="GO" id="GO:0005509">
    <property type="term" value="F:calcium ion binding"/>
    <property type="evidence" value="ECO:0007669"/>
    <property type="project" value="InterPro"/>
</dbReference>
<dbReference type="GO" id="GO:0005783">
    <property type="term" value="C:endoplasmic reticulum"/>
    <property type="evidence" value="ECO:0007669"/>
    <property type="project" value="UniProtKB-ARBA"/>
</dbReference>
<dbReference type="PROSITE" id="PS00018">
    <property type="entry name" value="EF_HAND_1"/>
    <property type="match status" value="2"/>
</dbReference>
<name>A0A7T8QSV7_CALRO</name>
<keyword evidence="15" id="KW-1185">Reference proteome</keyword>
<feature type="domain" description="PPIase FKBP-type" evidence="12">
    <location>
        <begin position="62"/>
        <end position="158"/>
    </location>
</feature>
<dbReference type="InterPro" id="IPR002048">
    <property type="entry name" value="EF_hand_dom"/>
</dbReference>
<keyword evidence="11" id="KW-0472">Membrane</keyword>
<accession>A0A7T8QSV7</accession>
<dbReference type="Pfam" id="PF13499">
    <property type="entry name" value="EF-hand_7"/>
    <property type="match status" value="1"/>
</dbReference>
<evidence type="ECO:0000256" key="2">
    <source>
        <dbReference type="ARBA" id="ARBA00013194"/>
    </source>
</evidence>
<dbReference type="PANTHER" id="PTHR46222">
    <property type="entry name" value="PEPTIDYL-PROLYL CIS-TRANS ISOMERASE FKBP7/14"/>
    <property type="match status" value="1"/>
</dbReference>
<dbReference type="Gene3D" id="3.10.50.40">
    <property type="match status" value="1"/>
</dbReference>
<keyword evidence="5" id="KW-0256">Endoplasmic reticulum</keyword>
<evidence type="ECO:0000313" key="15">
    <source>
        <dbReference type="Proteomes" id="UP000595437"/>
    </source>
</evidence>
<dbReference type="AlphaFoldDB" id="A0A7T8QSV7"/>
<keyword evidence="11" id="KW-1133">Transmembrane helix</keyword>
<dbReference type="Proteomes" id="UP000595437">
    <property type="component" value="Chromosome 4"/>
</dbReference>
<keyword evidence="11" id="KW-0812">Transmembrane</keyword>
<dbReference type="GO" id="GO:0003755">
    <property type="term" value="F:peptidyl-prolyl cis-trans isomerase activity"/>
    <property type="evidence" value="ECO:0007669"/>
    <property type="project" value="UniProtKB-KW"/>
</dbReference>
<dbReference type="InterPro" id="IPR052273">
    <property type="entry name" value="PPIase_FKBP"/>
</dbReference>
<dbReference type="Pfam" id="PF00254">
    <property type="entry name" value="FKBP_C"/>
    <property type="match status" value="1"/>
</dbReference>
<keyword evidence="7 10" id="KW-0697">Rotamase</keyword>
<dbReference type="PROSITE" id="PS50222">
    <property type="entry name" value="EF_HAND_2"/>
    <property type="match status" value="2"/>
</dbReference>
<keyword evidence="3" id="KW-0732">Signal</keyword>
<dbReference type="OrthoDB" id="1902587at2759"/>
<keyword evidence="6" id="KW-0106">Calcium</keyword>
<evidence type="ECO:0000259" key="13">
    <source>
        <dbReference type="PROSITE" id="PS50222"/>
    </source>
</evidence>
<dbReference type="SUPFAM" id="SSF54534">
    <property type="entry name" value="FKBP-like"/>
    <property type="match status" value="1"/>
</dbReference>
<dbReference type="InterPro" id="IPR018247">
    <property type="entry name" value="EF_Hand_1_Ca_BS"/>
</dbReference>
<keyword evidence="4" id="KW-0677">Repeat</keyword>
<sequence length="244" mass="27470">MSVFVSVSENQRMPPNHDEILSSLLFSALILSAGAEVEERESGLKIEVVEKPSDCGTVAKNGDMLSMHYTGTLEDGTKFDSSRDRNEAFSFQIGREFWVRSQVMDEERQSLINWICLLACLFLGISSFPPALDTGEGGRRRHSRGATLYFDIELMDVNAGPPPTNVFKQIDTDNDKHLSRDELSAYLKVQIDQMKTEDDEPTDEAKKLMNDQGKLVEEVFAHEDKDKDGLISFEEFSGPKHDEL</sequence>
<evidence type="ECO:0000256" key="6">
    <source>
        <dbReference type="ARBA" id="ARBA00022837"/>
    </source>
</evidence>
<dbReference type="InterPro" id="IPR046357">
    <property type="entry name" value="PPIase_dom_sf"/>
</dbReference>
<dbReference type="SUPFAM" id="SSF47473">
    <property type="entry name" value="EF-hand"/>
    <property type="match status" value="1"/>
</dbReference>
<evidence type="ECO:0000256" key="11">
    <source>
        <dbReference type="SAM" id="Phobius"/>
    </source>
</evidence>
<dbReference type="Gene3D" id="1.10.238.10">
    <property type="entry name" value="EF-hand"/>
    <property type="match status" value="1"/>
</dbReference>
<dbReference type="PROSITE" id="PS50059">
    <property type="entry name" value="FKBP_PPIASE"/>
    <property type="match status" value="1"/>
</dbReference>
<evidence type="ECO:0000256" key="5">
    <source>
        <dbReference type="ARBA" id="ARBA00022824"/>
    </source>
</evidence>
<dbReference type="InterPro" id="IPR001179">
    <property type="entry name" value="PPIase_FKBP_dom"/>
</dbReference>
<dbReference type="CDD" id="cd00051">
    <property type="entry name" value="EFh"/>
    <property type="match status" value="1"/>
</dbReference>
<keyword evidence="8" id="KW-0325">Glycoprotein</keyword>
<reference evidence="15" key="1">
    <citation type="submission" date="2021-01" db="EMBL/GenBank/DDBJ databases">
        <title>Caligus Genome Assembly.</title>
        <authorList>
            <person name="Gallardo-Escarate C."/>
        </authorList>
    </citation>
    <scope>NUCLEOTIDE SEQUENCE [LARGE SCALE GENOMIC DNA]</scope>
</reference>
<dbReference type="PANTHER" id="PTHR46222:SF3">
    <property type="entry name" value="PEPTIDYLPROLYL ISOMERASE"/>
    <property type="match status" value="1"/>
</dbReference>
<feature type="domain" description="EF-hand" evidence="13">
    <location>
        <begin position="211"/>
        <end position="244"/>
    </location>
</feature>
<evidence type="ECO:0000259" key="12">
    <source>
        <dbReference type="PROSITE" id="PS50059"/>
    </source>
</evidence>
<dbReference type="InterPro" id="IPR011992">
    <property type="entry name" value="EF-hand-dom_pair"/>
</dbReference>